<keyword evidence="3 6" id="KW-0812">Transmembrane</keyword>
<keyword evidence="5 6" id="KW-0472">Membrane</keyword>
<dbReference type="OrthoDB" id="103403at2"/>
<feature type="transmembrane region" description="Helical" evidence="6">
    <location>
        <begin position="380"/>
        <end position="401"/>
    </location>
</feature>
<dbReference type="PANTHER" id="PTHR30250:SF11">
    <property type="entry name" value="O-ANTIGEN TRANSPORTER-RELATED"/>
    <property type="match status" value="1"/>
</dbReference>
<dbReference type="InterPro" id="IPR002797">
    <property type="entry name" value="Polysacc_synth"/>
</dbReference>
<feature type="transmembrane region" description="Helical" evidence="6">
    <location>
        <begin position="114"/>
        <end position="134"/>
    </location>
</feature>
<dbReference type="PANTHER" id="PTHR30250">
    <property type="entry name" value="PST FAMILY PREDICTED COLANIC ACID TRANSPORTER"/>
    <property type="match status" value="1"/>
</dbReference>
<feature type="transmembrane region" description="Helical" evidence="6">
    <location>
        <begin position="141"/>
        <end position="161"/>
    </location>
</feature>
<feature type="transmembrane region" description="Helical" evidence="6">
    <location>
        <begin position="84"/>
        <end position="108"/>
    </location>
</feature>
<reference evidence="7 8" key="1">
    <citation type="submission" date="2019-12" db="EMBL/GenBank/DDBJ databases">
        <title>Paraburkholderia acidiphila 7Q-K02 sp. nov and Paraburkholderia acidisoli DHF22 sp. nov., two strains isolated from forest soil.</title>
        <authorList>
            <person name="Gao Z."/>
            <person name="Qiu L."/>
        </authorList>
    </citation>
    <scope>NUCLEOTIDE SEQUENCE [LARGE SCALE GENOMIC DNA]</scope>
    <source>
        <strain evidence="7 8">DHF22</strain>
    </source>
</reference>
<feature type="transmembrane region" description="Helical" evidence="6">
    <location>
        <begin position="212"/>
        <end position="245"/>
    </location>
</feature>
<dbReference type="CDD" id="cd13128">
    <property type="entry name" value="MATE_Wzx_like"/>
    <property type="match status" value="1"/>
</dbReference>
<keyword evidence="2" id="KW-1003">Cell membrane</keyword>
<evidence type="ECO:0000313" key="7">
    <source>
        <dbReference type="EMBL" id="QGZ60697.1"/>
    </source>
</evidence>
<dbReference type="InterPro" id="IPR050833">
    <property type="entry name" value="Poly_Biosynth_Transport"/>
</dbReference>
<dbReference type="Pfam" id="PF01943">
    <property type="entry name" value="Polysacc_synt"/>
    <property type="match status" value="1"/>
</dbReference>
<keyword evidence="4 6" id="KW-1133">Transmembrane helix</keyword>
<gene>
    <name evidence="7" type="ORF">FAZ98_02495</name>
</gene>
<evidence type="ECO:0000256" key="2">
    <source>
        <dbReference type="ARBA" id="ARBA00022475"/>
    </source>
</evidence>
<comment type="subcellular location">
    <subcellularLocation>
        <location evidence="1">Cell membrane</location>
        <topology evidence="1">Multi-pass membrane protein</topology>
    </subcellularLocation>
</comment>
<evidence type="ECO:0000313" key="8">
    <source>
        <dbReference type="Proteomes" id="UP000433577"/>
    </source>
</evidence>
<sequence length="409" mass="45337">MNKFIKNFVSVGFINAANAAPLITMPYLIHVIGIERFGSLSLATAFVAYFGIIIDYGFNLSAVREISINRSEPSRINHICATVFYVKIILVVACLLVFLCIVRALPYMWDMHTLYFLTFIAMLGQTFLPGWFFQGVEQMSAAVYLSAISRIIPSALTFFFVHSRDDYLWVPGLSAIAGAATVITAAILLRYKFDIRMTLPDARSIKQSFRGGWYLFLSQVNISLFSNSNSVILGVVSGPLAVGYFSSAEKIMRAIAFLGTPLTTVLFPHVARNIKANPSRMLKKLDGILLIAIALQIIVIAPIFFLADHIINLLYNSDVGASEILKIIIVVPIFIMVNNIYGVQVMLNTGFDKQYFGILLIAGVVNIPLCFLLSKFFSGLGTAISLLVIEFLIAFLMGFFVQKLKRSLD</sequence>
<evidence type="ECO:0000256" key="3">
    <source>
        <dbReference type="ARBA" id="ARBA00022692"/>
    </source>
</evidence>
<dbReference type="EMBL" id="CP046913">
    <property type="protein sequence ID" value="QGZ60697.1"/>
    <property type="molecule type" value="Genomic_DNA"/>
</dbReference>
<dbReference type="AlphaFoldDB" id="A0A7Z2JD22"/>
<keyword evidence="8" id="KW-1185">Reference proteome</keyword>
<evidence type="ECO:0000256" key="6">
    <source>
        <dbReference type="SAM" id="Phobius"/>
    </source>
</evidence>
<accession>A0A7Z2JD22</accession>
<dbReference type="GO" id="GO:0005886">
    <property type="term" value="C:plasma membrane"/>
    <property type="evidence" value="ECO:0007669"/>
    <property type="project" value="UniProtKB-SubCell"/>
</dbReference>
<evidence type="ECO:0000256" key="1">
    <source>
        <dbReference type="ARBA" id="ARBA00004651"/>
    </source>
</evidence>
<feature type="transmembrane region" description="Helical" evidence="6">
    <location>
        <begin position="355"/>
        <end position="374"/>
    </location>
</feature>
<dbReference type="Proteomes" id="UP000433577">
    <property type="component" value="Chromosome 1"/>
</dbReference>
<dbReference type="RefSeq" id="WP_158948468.1">
    <property type="nucleotide sequence ID" value="NZ_CP046913.1"/>
</dbReference>
<feature type="transmembrane region" description="Helical" evidence="6">
    <location>
        <begin position="324"/>
        <end position="343"/>
    </location>
</feature>
<dbReference type="KEGG" id="pacs:FAZ98_02495"/>
<proteinExistence type="predicted"/>
<feature type="transmembrane region" description="Helical" evidence="6">
    <location>
        <begin position="167"/>
        <end position="191"/>
    </location>
</feature>
<evidence type="ECO:0000256" key="5">
    <source>
        <dbReference type="ARBA" id="ARBA00023136"/>
    </source>
</evidence>
<name>A0A7Z2JD22_9BURK</name>
<evidence type="ECO:0000256" key="4">
    <source>
        <dbReference type="ARBA" id="ARBA00022989"/>
    </source>
</evidence>
<protein>
    <submittedName>
        <fullName evidence="7">Oligosaccharide flippase family protein</fullName>
    </submittedName>
</protein>
<feature type="transmembrane region" description="Helical" evidence="6">
    <location>
        <begin position="43"/>
        <end position="63"/>
    </location>
</feature>
<feature type="transmembrane region" description="Helical" evidence="6">
    <location>
        <begin position="288"/>
        <end position="312"/>
    </location>
</feature>
<feature type="transmembrane region" description="Helical" evidence="6">
    <location>
        <begin position="251"/>
        <end position="267"/>
    </location>
</feature>
<organism evidence="7 8">
    <name type="scientific">Paraburkholderia acidisoli</name>
    <dbReference type="NCBI Taxonomy" id="2571748"/>
    <lineage>
        <taxon>Bacteria</taxon>
        <taxon>Pseudomonadati</taxon>
        <taxon>Pseudomonadota</taxon>
        <taxon>Betaproteobacteria</taxon>
        <taxon>Burkholderiales</taxon>
        <taxon>Burkholderiaceae</taxon>
        <taxon>Paraburkholderia</taxon>
    </lineage>
</organism>